<keyword evidence="1" id="KW-0472">Membrane</keyword>
<keyword evidence="1" id="KW-1133">Transmembrane helix</keyword>
<proteinExistence type="predicted"/>
<protein>
    <submittedName>
        <fullName evidence="2">Uncharacterized protein</fullName>
    </submittedName>
</protein>
<keyword evidence="1" id="KW-0812">Transmembrane</keyword>
<sequence>MYNCKMSFCEMELFVNTNYSFALYFHLFFRIFLQKMSKLLQTLSY</sequence>
<evidence type="ECO:0000313" key="3">
    <source>
        <dbReference type="Proteomes" id="UP000010077"/>
    </source>
</evidence>
<dbReference type="KEGG" id="thal:A1OE_1390"/>
<evidence type="ECO:0000256" key="1">
    <source>
        <dbReference type="SAM" id="Phobius"/>
    </source>
</evidence>
<name>K7YSN9_9PROT</name>
<dbReference type="EMBL" id="CP003539">
    <property type="protein sequence ID" value="AFX99559.1"/>
    <property type="molecule type" value="Genomic_DNA"/>
</dbReference>
<feature type="transmembrane region" description="Helical" evidence="1">
    <location>
        <begin position="13"/>
        <end position="33"/>
    </location>
</feature>
<organism evidence="2 3">
    <name type="scientific">Candidatus Endolissoclinum faulkneri L2</name>
    <dbReference type="NCBI Taxonomy" id="1193729"/>
    <lineage>
        <taxon>Bacteria</taxon>
        <taxon>Pseudomonadati</taxon>
        <taxon>Pseudomonadota</taxon>
        <taxon>Alphaproteobacteria</taxon>
        <taxon>Rhodospirillales</taxon>
        <taxon>Rhodospirillaceae</taxon>
        <taxon>Candidatus Endolissoclinum</taxon>
    </lineage>
</organism>
<evidence type="ECO:0000313" key="2">
    <source>
        <dbReference type="EMBL" id="AFX99559.1"/>
    </source>
</evidence>
<reference evidence="2 3" key="1">
    <citation type="journal article" date="2012" name="Proc. Natl. Acad. Sci. U.S.A.">
        <title>Genome streamlining and chemical defense in a coral reef symbiosis.</title>
        <authorList>
            <person name="Kwan J.C."/>
            <person name="Donia M.S."/>
            <person name="Han A.W."/>
            <person name="Hirose E."/>
            <person name="Haygood M.G."/>
            <person name="Schmidt E.W."/>
        </authorList>
    </citation>
    <scope>NUCLEOTIDE SEQUENCE [LARGE SCALE GENOMIC DNA]</scope>
    <source>
        <strain evidence="2 3">L2</strain>
    </source>
</reference>
<dbReference type="AlphaFoldDB" id="K7YSN9"/>
<accession>K7YSN9</accession>
<gene>
    <name evidence="2" type="ORF">A1OE_1390</name>
</gene>
<dbReference type="Proteomes" id="UP000010077">
    <property type="component" value="Chromosome"/>
</dbReference>
<keyword evidence="3" id="KW-1185">Reference proteome</keyword>
<dbReference type="HOGENOM" id="CLU_3197425_0_0_5"/>